<accession>A0A4Z0NUU6</accession>
<comment type="similarity">
    <text evidence="1">Belongs to the YciI family.</text>
</comment>
<dbReference type="OrthoDB" id="2293521at2"/>
<dbReference type="PANTHER" id="PTHR33606">
    <property type="entry name" value="PROTEIN YCII"/>
    <property type="match status" value="1"/>
</dbReference>
<dbReference type="Pfam" id="PF03795">
    <property type="entry name" value="YCII"/>
    <property type="match status" value="1"/>
</dbReference>
<dbReference type="InterPro" id="IPR051807">
    <property type="entry name" value="Sec-metab_biosynth-assoc"/>
</dbReference>
<dbReference type="EMBL" id="SRLB01000004">
    <property type="protein sequence ID" value="TGE01316.1"/>
    <property type="molecule type" value="Genomic_DNA"/>
</dbReference>
<dbReference type="Proteomes" id="UP000297535">
    <property type="component" value="Unassembled WGS sequence"/>
</dbReference>
<dbReference type="SUPFAM" id="SSF54909">
    <property type="entry name" value="Dimeric alpha+beta barrel"/>
    <property type="match status" value="1"/>
</dbReference>
<feature type="domain" description="YCII-related" evidence="2">
    <location>
        <begin position="4"/>
        <end position="89"/>
    </location>
</feature>
<evidence type="ECO:0000313" key="4">
    <source>
        <dbReference type="Proteomes" id="UP000297535"/>
    </source>
</evidence>
<dbReference type="InterPro" id="IPR011008">
    <property type="entry name" value="Dimeric_a/b-barrel"/>
</dbReference>
<reference evidence="3 4" key="1">
    <citation type="submission" date="2019-04" db="EMBL/GenBank/DDBJ databases">
        <authorList>
            <person name="Feng G."/>
            <person name="Zhu H."/>
        </authorList>
    </citation>
    <scope>NUCLEOTIDE SEQUENCE [LARGE SCALE GENOMIC DNA]</scope>
    <source>
        <strain evidence="3 4">6HR-1</strain>
    </source>
</reference>
<dbReference type="AlphaFoldDB" id="A0A4Z0NUU6"/>
<comment type="caution">
    <text evidence="3">The sequence shown here is derived from an EMBL/GenBank/DDBJ whole genome shotgun (WGS) entry which is preliminary data.</text>
</comment>
<dbReference type="InterPro" id="IPR005545">
    <property type="entry name" value="YCII"/>
</dbReference>
<evidence type="ECO:0000256" key="1">
    <source>
        <dbReference type="ARBA" id="ARBA00007689"/>
    </source>
</evidence>
<protein>
    <submittedName>
        <fullName evidence="3">YciI family protein</fullName>
    </submittedName>
</protein>
<proteinExistence type="inferred from homology"/>
<name>A0A4Z0NUU6_9HYPH</name>
<gene>
    <name evidence="3" type="ORF">EU555_06900</name>
</gene>
<organism evidence="3 4">
    <name type="scientific">Methylobacterium nonmethylotrophicum</name>
    <dbReference type="NCBI Taxonomy" id="1141884"/>
    <lineage>
        <taxon>Bacteria</taxon>
        <taxon>Pseudomonadati</taxon>
        <taxon>Pseudomonadota</taxon>
        <taxon>Alphaproteobacteria</taxon>
        <taxon>Hyphomicrobiales</taxon>
        <taxon>Methylobacteriaceae</taxon>
        <taxon>Methylobacterium</taxon>
    </lineage>
</organism>
<sequence>MPHYAIHALDHAGAVERRLAHYEAHKTYLGGDLPVRILVSGPLLAEDGETMIGSLFIVEAPDRAAVEAFHAADPFKAAGIWERVAVTAFRMRQVALPPG</sequence>
<keyword evidence="4" id="KW-1185">Reference proteome</keyword>
<dbReference type="RefSeq" id="WP_135413919.1">
    <property type="nucleotide sequence ID" value="NZ_SRLB01000004.1"/>
</dbReference>
<dbReference type="Gene3D" id="3.30.70.1060">
    <property type="entry name" value="Dimeric alpha+beta barrel"/>
    <property type="match status" value="1"/>
</dbReference>
<evidence type="ECO:0000259" key="2">
    <source>
        <dbReference type="Pfam" id="PF03795"/>
    </source>
</evidence>
<evidence type="ECO:0000313" key="3">
    <source>
        <dbReference type="EMBL" id="TGE01316.1"/>
    </source>
</evidence>
<dbReference type="PANTHER" id="PTHR33606:SF3">
    <property type="entry name" value="PROTEIN YCII"/>
    <property type="match status" value="1"/>
</dbReference>